<evidence type="ECO:0000313" key="2">
    <source>
        <dbReference type="WBParaSite" id="EEL_0001055301-mRNA-1"/>
    </source>
</evidence>
<reference evidence="2" key="1">
    <citation type="submission" date="2017-02" db="UniProtKB">
        <authorList>
            <consortium name="WormBaseParasite"/>
        </authorList>
    </citation>
    <scope>IDENTIFICATION</scope>
</reference>
<dbReference type="InterPro" id="IPR011009">
    <property type="entry name" value="Kinase-like_dom_sf"/>
</dbReference>
<protein>
    <submittedName>
        <fullName evidence="2">Protein kinase domain-containing protein</fullName>
    </submittedName>
</protein>
<sequence>MRSLSKLSFHHFAYSSTGQHRISQLTHAWIFGISLKVKSMQKNKEETALGNAKKLLFSSGQQINKHFNLNQLISSGGFGQVYSGTNINTGELVAIKAESTNAKIPLLRIEANCLEALNQTMRQNFRNPPKEPIPNYYGYGEIQNVRYMVRQRRFFRILLIPNLLDHTSSVW</sequence>
<name>A0A0R3S6Y1_9BILA</name>
<dbReference type="Proteomes" id="UP000050640">
    <property type="component" value="Unplaced"/>
</dbReference>
<keyword evidence="1" id="KW-1185">Reference proteome</keyword>
<organism evidence="1 2">
    <name type="scientific">Elaeophora elaphi</name>
    <dbReference type="NCBI Taxonomy" id="1147741"/>
    <lineage>
        <taxon>Eukaryota</taxon>
        <taxon>Metazoa</taxon>
        <taxon>Ecdysozoa</taxon>
        <taxon>Nematoda</taxon>
        <taxon>Chromadorea</taxon>
        <taxon>Rhabditida</taxon>
        <taxon>Spirurina</taxon>
        <taxon>Spiruromorpha</taxon>
        <taxon>Filarioidea</taxon>
        <taxon>Onchocercidae</taxon>
        <taxon>Elaeophora</taxon>
    </lineage>
</organism>
<dbReference type="AlphaFoldDB" id="A0A0R3S6Y1"/>
<evidence type="ECO:0000313" key="1">
    <source>
        <dbReference type="Proteomes" id="UP000050640"/>
    </source>
</evidence>
<dbReference type="STRING" id="1147741.A0A0R3S6Y1"/>
<dbReference type="SUPFAM" id="SSF56112">
    <property type="entry name" value="Protein kinase-like (PK-like)"/>
    <property type="match status" value="1"/>
</dbReference>
<dbReference type="WBParaSite" id="EEL_0001055301-mRNA-1">
    <property type="protein sequence ID" value="EEL_0001055301-mRNA-1"/>
    <property type="gene ID" value="EEL_0001055301"/>
</dbReference>
<accession>A0A0R3S6Y1</accession>
<dbReference type="Gene3D" id="3.30.200.20">
    <property type="entry name" value="Phosphorylase Kinase, domain 1"/>
    <property type="match status" value="1"/>
</dbReference>
<proteinExistence type="predicted"/>